<dbReference type="EMBL" id="WWCM01000027">
    <property type="protein sequence ID" value="MYM41998.1"/>
    <property type="molecule type" value="Genomic_DNA"/>
</dbReference>
<dbReference type="Pfam" id="PF13518">
    <property type="entry name" value="HTH_28"/>
    <property type="match status" value="1"/>
</dbReference>
<dbReference type="InterPro" id="IPR036388">
    <property type="entry name" value="WH-like_DNA-bd_sf"/>
</dbReference>
<dbReference type="InterPro" id="IPR055247">
    <property type="entry name" value="InsJ-like_HTH"/>
</dbReference>
<gene>
    <name evidence="2" type="ORF">GTP27_22090</name>
</gene>
<evidence type="ECO:0000313" key="3">
    <source>
        <dbReference type="Proteomes" id="UP000478090"/>
    </source>
</evidence>
<protein>
    <submittedName>
        <fullName evidence="2">Helix-turn-helix domain-containing protein</fullName>
    </submittedName>
</protein>
<dbReference type="Proteomes" id="UP000478090">
    <property type="component" value="Unassembled WGS sequence"/>
</dbReference>
<reference evidence="2 3" key="1">
    <citation type="submission" date="2019-12" db="EMBL/GenBank/DDBJ databases">
        <title>Novel species isolated from a subtropical stream in China.</title>
        <authorList>
            <person name="Lu H."/>
        </authorList>
    </citation>
    <scope>NUCLEOTIDE SEQUENCE [LARGE SCALE GENOMIC DNA]</scope>
    <source>
        <strain evidence="2 3">CY13W</strain>
    </source>
</reference>
<comment type="caution">
    <text evidence="2">The sequence shown here is derived from an EMBL/GenBank/DDBJ whole genome shotgun (WGS) entry which is preliminary data.</text>
</comment>
<dbReference type="Gene3D" id="1.10.10.10">
    <property type="entry name" value="Winged helix-like DNA-binding domain superfamily/Winged helix DNA-binding domain"/>
    <property type="match status" value="1"/>
</dbReference>
<evidence type="ECO:0000259" key="1">
    <source>
        <dbReference type="Pfam" id="PF13518"/>
    </source>
</evidence>
<name>A0ABW9VR15_9BURK</name>
<accession>A0ABW9VR15</accession>
<keyword evidence="3" id="KW-1185">Reference proteome</keyword>
<proteinExistence type="predicted"/>
<evidence type="ECO:0000313" key="2">
    <source>
        <dbReference type="EMBL" id="MYM41998.1"/>
    </source>
</evidence>
<dbReference type="SUPFAM" id="SSF48295">
    <property type="entry name" value="TrpR-like"/>
    <property type="match status" value="1"/>
</dbReference>
<feature type="domain" description="Insertion element IS150 protein InsJ-like helix-turn-helix" evidence="1">
    <location>
        <begin position="2"/>
        <end position="31"/>
    </location>
</feature>
<sequence length="46" mass="5339">MSKHYSLSYSQLRRWVNLFQTHGEAGLERKSASYSAAQKLAIQQHM</sequence>
<dbReference type="InterPro" id="IPR010921">
    <property type="entry name" value="Trp_repressor/repl_initiator"/>
</dbReference>
<organism evidence="2 3">
    <name type="scientific">Duganella qianjiadongensis</name>
    <dbReference type="NCBI Taxonomy" id="2692176"/>
    <lineage>
        <taxon>Bacteria</taxon>
        <taxon>Pseudomonadati</taxon>
        <taxon>Pseudomonadota</taxon>
        <taxon>Betaproteobacteria</taxon>
        <taxon>Burkholderiales</taxon>
        <taxon>Oxalobacteraceae</taxon>
        <taxon>Telluria group</taxon>
        <taxon>Duganella</taxon>
    </lineage>
</organism>